<comment type="caution">
    <text evidence="1">The sequence shown here is derived from an EMBL/GenBank/DDBJ whole genome shotgun (WGS) entry which is preliminary data.</text>
</comment>
<evidence type="ECO:0000313" key="1">
    <source>
        <dbReference type="EMBL" id="PWZ11385.1"/>
    </source>
</evidence>
<proteinExistence type="predicted"/>
<dbReference type="EMBL" id="NCVQ01000009">
    <property type="protein sequence ID" value="PWZ11385.1"/>
    <property type="molecule type" value="Genomic_DNA"/>
</dbReference>
<dbReference type="Proteomes" id="UP000251960">
    <property type="component" value="Chromosome 8"/>
</dbReference>
<gene>
    <name evidence="1" type="ORF">Zm00014a_043735</name>
</gene>
<protein>
    <submittedName>
        <fullName evidence="1">Uncharacterized protein</fullName>
    </submittedName>
</protein>
<accession>A0A3L6DRW8</accession>
<sequence length="10" mass="1139">MEFLDSLTLA</sequence>
<reference evidence="1" key="1">
    <citation type="journal article" date="2018" name="Nat. Genet.">
        <title>Extensive intraspecific gene order and gene structural variations between Mo17 and other maize genomes.</title>
        <authorList>
            <person name="Sun S."/>
            <person name="Zhou Y."/>
            <person name="Chen J."/>
            <person name="Shi J."/>
            <person name="Zhao H."/>
            <person name="Zhao H."/>
            <person name="Song W."/>
            <person name="Zhang M."/>
            <person name="Cui Y."/>
            <person name="Dong X."/>
            <person name="Liu H."/>
            <person name="Ma X."/>
            <person name="Jiao Y."/>
            <person name="Wang B."/>
            <person name="Wei X."/>
            <person name="Stein J.C."/>
            <person name="Glaubitz J.C."/>
            <person name="Lu F."/>
            <person name="Yu G."/>
            <person name="Liang C."/>
            <person name="Fengler K."/>
            <person name="Li B."/>
            <person name="Rafalski A."/>
            <person name="Schnable P.S."/>
            <person name="Ware D.H."/>
            <person name="Buckler E.S."/>
            <person name="Lai J."/>
        </authorList>
    </citation>
    <scope>NUCLEOTIDE SEQUENCE [LARGE SCALE GENOMIC DNA]</scope>
    <source>
        <tissue evidence="1">Seedling</tissue>
    </source>
</reference>
<organism evidence="1">
    <name type="scientific">Zea mays</name>
    <name type="common">Maize</name>
    <dbReference type="NCBI Taxonomy" id="4577"/>
    <lineage>
        <taxon>Eukaryota</taxon>
        <taxon>Viridiplantae</taxon>
        <taxon>Streptophyta</taxon>
        <taxon>Embryophyta</taxon>
        <taxon>Tracheophyta</taxon>
        <taxon>Spermatophyta</taxon>
        <taxon>Magnoliopsida</taxon>
        <taxon>Liliopsida</taxon>
        <taxon>Poales</taxon>
        <taxon>Poaceae</taxon>
        <taxon>PACMAD clade</taxon>
        <taxon>Panicoideae</taxon>
        <taxon>Andropogonodae</taxon>
        <taxon>Andropogoneae</taxon>
        <taxon>Tripsacinae</taxon>
        <taxon>Zea</taxon>
    </lineage>
</organism>
<name>A0A3L6DRW8_MAIZE</name>